<keyword evidence="3" id="KW-1185">Reference proteome</keyword>
<name>A0ABD1VUI3_9LAMI</name>
<feature type="region of interest" description="Disordered" evidence="1">
    <location>
        <begin position="1"/>
        <end position="22"/>
    </location>
</feature>
<feature type="compositionally biased region" description="Basic residues" evidence="1">
    <location>
        <begin position="374"/>
        <end position="385"/>
    </location>
</feature>
<sequence length="573" mass="64104">MDAGKENPKQTRSFEVDDDDENLPFSAGIRNASIPYEFCVPKITPYTGKGDPLDHVNTYKTEMSLRGRDGNGGRLAEKPAPITQISGTGRGTGWVRGGGFFLPSLLRSAELSTSLCQKKRRDGITSSSRKAYPAGRSLKKTFINYFSSGKPASALVQHLHDIRQAKFEPLQSYLSSFNKEMLFCKRITEAKALSVLKGGLDTNLPFWRDVRNKNPTTFDQLVEMITEEITNENMILHRNYGGVAPNQAPRMNYGKGQGSSFSQPHQRRRYYSADPNSGVSYVVSAQEGLLLPYPTQRAPGSMIRAYNYGMAAPTYYKAATSGLPILFSRQESPSQFGAQTRGDYETWRPISNEGPLGPERRSHQWDKRASNQKPQRRNSRSPTRHTRIEGALEHHLIKGPEKAPIHEVDIIYGAPYIGGQTRNAQKNYAKEAEEKLMTNWLINSRSSGSSKVDPNSFTEEDMTGVHYLHCDALVVRAVVARNGLGRMLVDNGSSVNVIFSSTYEQMNVNTPLEPSTEHRYDFTGDCITPKWVICLAVTMEEEPLAAHTFMEFLVVDRRYAYHGVLGRPALKEL</sequence>
<dbReference type="CDD" id="cd00303">
    <property type="entry name" value="retropepsin_like"/>
    <property type="match status" value="1"/>
</dbReference>
<feature type="compositionally biased region" description="Basic and acidic residues" evidence="1">
    <location>
        <begin position="64"/>
        <end position="77"/>
    </location>
</feature>
<dbReference type="AlphaFoldDB" id="A0ABD1VUI3"/>
<dbReference type="Proteomes" id="UP001604336">
    <property type="component" value="Unassembled WGS sequence"/>
</dbReference>
<feature type="region of interest" description="Disordered" evidence="1">
    <location>
        <begin position="64"/>
        <end position="88"/>
    </location>
</feature>
<feature type="region of interest" description="Disordered" evidence="1">
    <location>
        <begin position="332"/>
        <end position="392"/>
    </location>
</feature>
<dbReference type="PANTHER" id="PTHR33240:SF15">
    <property type="entry name" value="GAG-PRO-LIKE PROTEIN"/>
    <property type="match status" value="1"/>
</dbReference>
<comment type="caution">
    <text evidence="2">The sequence shown here is derived from an EMBL/GenBank/DDBJ whole genome shotgun (WGS) entry which is preliminary data.</text>
</comment>
<proteinExistence type="predicted"/>
<evidence type="ECO:0000256" key="1">
    <source>
        <dbReference type="SAM" id="MobiDB-lite"/>
    </source>
</evidence>
<dbReference type="Gene3D" id="2.40.70.10">
    <property type="entry name" value="Acid Proteases"/>
    <property type="match status" value="1"/>
</dbReference>
<dbReference type="InterPro" id="IPR021109">
    <property type="entry name" value="Peptidase_aspartic_dom_sf"/>
</dbReference>
<organism evidence="2 3">
    <name type="scientific">Abeliophyllum distichum</name>
    <dbReference type="NCBI Taxonomy" id="126358"/>
    <lineage>
        <taxon>Eukaryota</taxon>
        <taxon>Viridiplantae</taxon>
        <taxon>Streptophyta</taxon>
        <taxon>Embryophyta</taxon>
        <taxon>Tracheophyta</taxon>
        <taxon>Spermatophyta</taxon>
        <taxon>Magnoliopsida</taxon>
        <taxon>eudicotyledons</taxon>
        <taxon>Gunneridae</taxon>
        <taxon>Pentapetalae</taxon>
        <taxon>asterids</taxon>
        <taxon>lamiids</taxon>
        <taxon>Lamiales</taxon>
        <taxon>Oleaceae</taxon>
        <taxon>Forsythieae</taxon>
        <taxon>Abeliophyllum</taxon>
    </lineage>
</organism>
<protein>
    <submittedName>
        <fullName evidence="2">Ribonuclease H</fullName>
    </submittedName>
</protein>
<feature type="compositionally biased region" description="Basic and acidic residues" evidence="1">
    <location>
        <begin position="1"/>
        <end position="15"/>
    </location>
</feature>
<evidence type="ECO:0000313" key="3">
    <source>
        <dbReference type="Proteomes" id="UP001604336"/>
    </source>
</evidence>
<feature type="compositionally biased region" description="Basic and acidic residues" evidence="1">
    <location>
        <begin position="358"/>
        <end position="369"/>
    </location>
</feature>
<reference evidence="3" key="1">
    <citation type="submission" date="2024-07" db="EMBL/GenBank/DDBJ databases">
        <title>Two chromosome-level genome assemblies of Korean endemic species Abeliophyllum distichum and Forsythia ovata (Oleaceae).</title>
        <authorList>
            <person name="Jang H."/>
        </authorList>
    </citation>
    <scope>NUCLEOTIDE SEQUENCE [LARGE SCALE GENOMIC DNA]</scope>
</reference>
<dbReference type="EMBL" id="JBFOLK010000001">
    <property type="protein sequence ID" value="KAL2540228.1"/>
    <property type="molecule type" value="Genomic_DNA"/>
</dbReference>
<gene>
    <name evidence="2" type="ORF">Adt_01206</name>
</gene>
<evidence type="ECO:0000313" key="2">
    <source>
        <dbReference type="EMBL" id="KAL2540228.1"/>
    </source>
</evidence>
<accession>A0ABD1VUI3</accession>
<dbReference type="PANTHER" id="PTHR33240">
    <property type="entry name" value="OS08G0508500 PROTEIN"/>
    <property type="match status" value="1"/>
</dbReference>